<name>A0A1M5RBB9_9FIRM</name>
<dbReference type="InterPro" id="IPR012854">
    <property type="entry name" value="Cu_amine_oxidase-like_N"/>
</dbReference>
<organism evidence="2 3">
    <name type="scientific">Thermosyntropha lipolytica DSM 11003</name>
    <dbReference type="NCBI Taxonomy" id="1123382"/>
    <lineage>
        <taxon>Bacteria</taxon>
        <taxon>Bacillati</taxon>
        <taxon>Bacillota</taxon>
        <taxon>Clostridia</taxon>
        <taxon>Eubacteriales</taxon>
        <taxon>Syntrophomonadaceae</taxon>
        <taxon>Thermosyntropha</taxon>
    </lineage>
</organism>
<gene>
    <name evidence="2" type="ORF">SAMN02745221_01990</name>
</gene>
<dbReference type="Pfam" id="PF07833">
    <property type="entry name" value="Cu_amine_oxidN1"/>
    <property type="match status" value="1"/>
</dbReference>
<dbReference type="RefSeq" id="WP_073093333.1">
    <property type="nucleotide sequence ID" value="NZ_FQWY01000046.1"/>
</dbReference>
<evidence type="ECO:0000259" key="1">
    <source>
        <dbReference type="Pfam" id="PF07833"/>
    </source>
</evidence>
<proteinExistence type="predicted"/>
<evidence type="ECO:0000313" key="3">
    <source>
        <dbReference type="Proteomes" id="UP000242329"/>
    </source>
</evidence>
<sequence>MLKKIKGKNFLVLILILVLGLSTISIDNAAAQNEKVGTHDSLVIFKIGDHFYYVQDLKTNNITKARMDVTPRILNSRTFVPVRFLGNALGVNDDNIKWDNRSRVATLQGKNKIELMIGNKTMRINGNPVNMDVAPVIVAKRTLLPARYVAEGLGFKVEWDNKRQYVIVYPEGKTKPDMGKMIKEIEGGYIDLSKGLTDEAIREFQRQVDAITSGNPFVSKYPSKWGDSPYHEIKDKALMPFVEILRQRHPNAMISLDLIKWYDTGTHRGIYYWYFIVPTKDPNVYEVWRAHNFGWTTDDNDITKDVIFIDDYKDGYIRNGKYE</sequence>
<protein>
    <submittedName>
        <fullName evidence="2">Copper amine oxidase N-terminal domain-containing protein</fullName>
    </submittedName>
</protein>
<dbReference type="STRING" id="1123382.SAMN02745221_01990"/>
<accession>A0A1M5RBB9</accession>
<evidence type="ECO:0000313" key="2">
    <source>
        <dbReference type="EMBL" id="SHH23647.1"/>
    </source>
</evidence>
<dbReference type="OrthoDB" id="9816096at2"/>
<dbReference type="Gene3D" id="3.30.457.10">
    <property type="entry name" value="Copper amine oxidase-like, N-terminal domain"/>
    <property type="match status" value="2"/>
</dbReference>
<reference evidence="3" key="1">
    <citation type="submission" date="2016-11" db="EMBL/GenBank/DDBJ databases">
        <authorList>
            <person name="Varghese N."/>
            <person name="Submissions S."/>
        </authorList>
    </citation>
    <scope>NUCLEOTIDE SEQUENCE [LARGE SCALE GENOMIC DNA]</scope>
    <source>
        <strain evidence="3">DSM 11003</strain>
    </source>
</reference>
<dbReference type="AlphaFoldDB" id="A0A1M5RBB9"/>
<dbReference type="Proteomes" id="UP000242329">
    <property type="component" value="Unassembled WGS sequence"/>
</dbReference>
<dbReference type="InterPro" id="IPR036582">
    <property type="entry name" value="Mao_N_sf"/>
</dbReference>
<dbReference type="EMBL" id="FQWY01000046">
    <property type="protein sequence ID" value="SHH23647.1"/>
    <property type="molecule type" value="Genomic_DNA"/>
</dbReference>
<feature type="domain" description="Copper amine oxidase-like N-terminal" evidence="1">
    <location>
        <begin position="62"/>
        <end position="167"/>
    </location>
</feature>
<keyword evidence="3" id="KW-1185">Reference proteome</keyword>
<dbReference type="SUPFAM" id="SSF55383">
    <property type="entry name" value="Copper amine oxidase, domain N"/>
    <property type="match status" value="2"/>
</dbReference>